<gene>
    <name evidence="10" type="ORF">D0T12_18730</name>
</gene>
<reference evidence="10 11" key="1">
    <citation type="submission" date="2018-08" db="EMBL/GenBank/DDBJ databases">
        <title>Actinomadura spongicola sp. nov., isolated from marine sponge Leucetta chagosensis.</title>
        <authorList>
            <person name="Li L."/>
            <person name="Lin H.W."/>
        </authorList>
    </citation>
    <scope>NUCLEOTIDE SEQUENCE [LARGE SCALE GENOMIC DNA]</scope>
    <source>
        <strain evidence="10 11">LHW52907</strain>
    </source>
</reference>
<evidence type="ECO:0000256" key="6">
    <source>
        <dbReference type="ARBA" id="ARBA00023014"/>
    </source>
</evidence>
<dbReference type="PANTHER" id="PTHR36923">
    <property type="entry name" value="FERREDOXIN"/>
    <property type="match status" value="1"/>
</dbReference>
<dbReference type="GO" id="GO:0005506">
    <property type="term" value="F:iron ion binding"/>
    <property type="evidence" value="ECO:0007669"/>
    <property type="project" value="UniProtKB-UniRule"/>
</dbReference>
<dbReference type="PROSITE" id="PS51379">
    <property type="entry name" value="4FE4S_FER_2"/>
    <property type="match status" value="1"/>
</dbReference>
<dbReference type="GO" id="GO:0009055">
    <property type="term" value="F:electron transfer activity"/>
    <property type="evidence" value="ECO:0007669"/>
    <property type="project" value="UniProtKB-UniRule"/>
</dbReference>
<dbReference type="OrthoDB" id="4557285at2"/>
<dbReference type="Proteomes" id="UP000262882">
    <property type="component" value="Unassembled WGS sequence"/>
</dbReference>
<evidence type="ECO:0000256" key="8">
    <source>
        <dbReference type="RuleBase" id="RU368020"/>
    </source>
</evidence>
<dbReference type="InterPro" id="IPR017896">
    <property type="entry name" value="4Fe4S_Fe-S-bd"/>
</dbReference>
<accession>A0A372GGC2</accession>
<dbReference type="AlphaFoldDB" id="A0A372GGC2"/>
<dbReference type="SUPFAM" id="SSF54862">
    <property type="entry name" value="4Fe-4S ferredoxins"/>
    <property type="match status" value="1"/>
</dbReference>
<comment type="caution">
    <text evidence="10">The sequence shown here is derived from an EMBL/GenBank/DDBJ whole genome shotgun (WGS) entry which is preliminary data.</text>
</comment>
<dbReference type="EMBL" id="QVNQ01000005">
    <property type="protein sequence ID" value="RFS84427.1"/>
    <property type="molecule type" value="Genomic_DNA"/>
</dbReference>
<dbReference type="InterPro" id="IPR051269">
    <property type="entry name" value="Fe-S_cluster_ET"/>
</dbReference>
<sequence length="79" mass="8668">MAETSNRPWRVEVDASACIGSGMCAGIAPDHFRLDGRISRPMRSHVDDDLVLEASENCPVEAILVHDERTGTVLAPREH</sequence>
<dbReference type="Pfam" id="PF13370">
    <property type="entry name" value="Fer4_13"/>
    <property type="match status" value="1"/>
</dbReference>
<protein>
    <recommendedName>
        <fullName evidence="8">Ferredoxin</fullName>
    </recommendedName>
</protein>
<dbReference type="PANTHER" id="PTHR36923:SF3">
    <property type="entry name" value="FERREDOXIN"/>
    <property type="match status" value="1"/>
</dbReference>
<evidence type="ECO:0000313" key="11">
    <source>
        <dbReference type="Proteomes" id="UP000262882"/>
    </source>
</evidence>
<dbReference type="InterPro" id="IPR001080">
    <property type="entry name" value="3Fe4S_ferredoxin"/>
</dbReference>
<evidence type="ECO:0000256" key="5">
    <source>
        <dbReference type="ARBA" id="ARBA00023004"/>
    </source>
</evidence>
<feature type="domain" description="4Fe-4S ferredoxin-type" evidence="9">
    <location>
        <begin position="9"/>
        <end position="37"/>
    </location>
</feature>
<keyword evidence="5 8" id="KW-0408">Iron</keyword>
<dbReference type="PRINTS" id="PR00352">
    <property type="entry name" value="3FE4SFRDOXIN"/>
</dbReference>
<proteinExistence type="predicted"/>
<keyword evidence="11" id="KW-1185">Reference proteome</keyword>
<evidence type="ECO:0000256" key="4">
    <source>
        <dbReference type="ARBA" id="ARBA00022982"/>
    </source>
</evidence>
<evidence type="ECO:0000256" key="7">
    <source>
        <dbReference type="ARBA" id="ARBA00023291"/>
    </source>
</evidence>
<evidence type="ECO:0000256" key="3">
    <source>
        <dbReference type="ARBA" id="ARBA00022723"/>
    </source>
</evidence>
<comment type="function">
    <text evidence="8">Ferredoxins are iron-sulfur proteins that transfer electrons in a wide variety of metabolic reactions.</text>
</comment>
<dbReference type="RefSeq" id="WP_117401110.1">
    <property type="nucleotide sequence ID" value="NZ_QVNQ01000005.1"/>
</dbReference>
<keyword evidence="7" id="KW-0003">3Fe-4S</keyword>
<dbReference type="Gene3D" id="3.30.70.20">
    <property type="match status" value="1"/>
</dbReference>
<evidence type="ECO:0000259" key="9">
    <source>
        <dbReference type="PROSITE" id="PS51379"/>
    </source>
</evidence>
<keyword evidence="4 8" id="KW-0249">Electron transport</keyword>
<evidence type="ECO:0000256" key="2">
    <source>
        <dbReference type="ARBA" id="ARBA00022448"/>
    </source>
</evidence>
<keyword evidence="6 8" id="KW-0411">Iron-sulfur</keyword>
<keyword evidence="3 8" id="KW-0479">Metal-binding</keyword>
<keyword evidence="2 8" id="KW-0813">Transport</keyword>
<organism evidence="10 11">
    <name type="scientific">Actinomadura spongiicola</name>
    <dbReference type="NCBI Taxonomy" id="2303421"/>
    <lineage>
        <taxon>Bacteria</taxon>
        <taxon>Bacillati</taxon>
        <taxon>Actinomycetota</taxon>
        <taxon>Actinomycetes</taxon>
        <taxon>Streptosporangiales</taxon>
        <taxon>Thermomonosporaceae</taxon>
        <taxon>Actinomadura</taxon>
    </lineage>
</organism>
<dbReference type="GO" id="GO:0051538">
    <property type="term" value="F:3 iron, 4 sulfur cluster binding"/>
    <property type="evidence" value="ECO:0007669"/>
    <property type="project" value="UniProtKB-KW"/>
</dbReference>
<comment type="cofactor">
    <cofactor evidence="1">
        <name>[3Fe-4S] cluster</name>
        <dbReference type="ChEBI" id="CHEBI:21137"/>
    </cofactor>
</comment>
<evidence type="ECO:0000313" key="10">
    <source>
        <dbReference type="EMBL" id="RFS84427.1"/>
    </source>
</evidence>
<evidence type="ECO:0000256" key="1">
    <source>
        <dbReference type="ARBA" id="ARBA00001927"/>
    </source>
</evidence>
<name>A0A372GGC2_9ACTN</name>